<evidence type="ECO:0000313" key="1">
    <source>
        <dbReference type="EMBL" id="SHI60381.1"/>
    </source>
</evidence>
<dbReference type="RefSeq" id="WP_143157899.1">
    <property type="nucleotide sequence ID" value="NZ_FQYR01000002.1"/>
</dbReference>
<gene>
    <name evidence="1" type="ORF">SAMN02745181_0480</name>
</gene>
<evidence type="ECO:0000313" key="2">
    <source>
        <dbReference type="Proteomes" id="UP000184510"/>
    </source>
</evidence>
<dbReference type="Proteomes" id="UP000184510">
    <property type="component" value="Unassembled WGS sequence"/>
</dbReference>
<dbReference type="InParanoid" id="A0A1M6CHN9"/>
<reference evidence="1 2" key="1">
    <citation type="submission" date="2016-11" db="EMBL/GenBank/DDBJ databases">
        <authorList>
            <person name="Jaros S."/>
            <person name="Januszkiewicz K."/>
            <person name="Wedrychowicz H."/>
        </authorList>
    </citation>
    <scope>NUCLEOTIDE SEQUENCE [LARGE SCALE GENOMIC DNA]</scope>
    <source>
        <strain evidence="1 2">DSM 18772</strain>
    </source>
</reference>
<keyword evidence="2" id="KW-1185">Reference proteome</keyword>
<dbReference type="AlphaFoldDB" id="A0A1M6CHN9"/>
<accession>A0A1M6CHN9</accession>
<name>A0A1M6CHN9_9BACT</name>
<dbReference type="OrthoDB" id="9154220at2"/>
<organism evidence="1 2">
    <name type="scientific">Rubritalea squalenifaciens DSM 18772</name>
    <dbReference type="NCBI Taxonomy" id="1123071"/>
    <lineage>
        <taxon>Bacteria</taxon>
        <taxon>Pseudomonadati</taxon>
        <taxon>Verrucomicrobiota</taxon>
        <taxon>Verrucomicrobiia</taxon>
        <taxon>Verrucomicrobiales</taxon>
        <taxon>Rubritaleaceae</taxon>
        <taxon>Rubritalea</taxon>
    </lineage>
</organism>
<dbReference type="EMBL" id="FQYR01000002">
    <property type="protein sequence ID" value="SHI60381.1"/>
    <property type="molecule type" value="Genomic_DNA"/>
</dbReference>
<protein>
    <submittedName>
        <fullName evidence="1">Uncharacterized protein</fullName>
    </submittedName>
</protein>
<proteinExistence type="predicted"/>
<sequence>MNDEEFVSKVRENLVHREIKMYKTKFSKMDLSKVKDPDWMNLFQLYSSLDEVNQSRLMSSIKFVINEVLSELFSILDGESSSPGFEDTVTLFNSEGEKLSGELMFYHQSQMQDEE</sequence>